<dbReference type="Proteomes" id="UP001239213">
    <property type="component" value="Unassembled WGS sequence"/>
</dbReference>
<evidence type="ECO:0000313" key="2">
    <source>
        <dbReference type="EMBL" id="KAK1456075.1"/>
    </source>
</evidence>
<name>A0AAI9UD12_9PEZI</name>
<feature type="region of interest" description="Disordered" evidence="1">
    <location>
        <begin position="29"/>
        <end position="56"/>
    </location>
</feature>
<feature type="compositionally biased region" description="Basic residues" evidence="1">
    <location>
        <begin position="31"/>
        <end position="49"/>
    </location>
</feature>
<dbReference type="AlphaFoldDB" id="A0AAI9UD12"/>
<sequence length="1021" mass="114092">MRASTKRNIFSDICLWEKVNYTAKVEERGARNGRKKALAQGGRKKRRQPTHVDPAPGVSFLEVAQTRPKAMIETWHRAGIRHKRHGSGEAPSQQRRGRGQIKVEKQNDMLVSELGFVQKQWLKARFGKTTLHGEDYNSAIWHQHNDNGRILLRPGVLESPSWQARMHEAGKDTHLPYVLRRLMANFLLGVSMLSWNLDAEFDHDNLSVVQGPEVTLGSPSHLTAEGGACLATGLGRVDHAWLDSFHGRDFSTSLFRQNLARISTGGLQDEKKGVCLLAEYGLKAAYRKLLRSTEAICLGSLISSRESIETTLLYGYKERSRCICKDPPPLMLYCISGKCWGRGVSHPRSTFFFLHLLRYCIVILSFPHAPSIITTSPTHPPPSPPSAPPSPSMAFRSVLHDSIPSTAPFDTDPSFQATNGPLHWAAYTWWRNPPTDNCFPQTRLYLEEENINAKNLPSSRHSRLGTGAAPWRDALLDFIFGTSQAIADFCQPANKRPLVFLLNDAICTDGFKTSVRNGALRSFDRQPTFGSFHTTRAALLEREPKAGICLCTPMWPLTTASTVMPSPHHDLATLADLSPDHQKPTAASTDEVLCGSKDFFNVLTMGLAIHDWWDFMGWQNASALMQYNYRNTEAPPTDRGWILEPQLTALPEDEVHLNLFMIAPLQSGDLYAAVFTQSFAPYDLVRPDDIKNPTSKLSTWFAERRMLTALKGWSKATFFCLPPRTKRNADQNLADEDAATSVVVCRRVSATAPLGFITKTSETAKDRRVRRRTSLTSLGKHKPVHSGCLLKDSDLRTSFSGSTYDGEEKQMKDNVSLFSTWSSKSCGETILADMEPGRANFFEKRQRRVSRYFTMMTPRLSSRYAHLYTEQRGIHPYPGILDSPRYAPGTCSWHAGLTGYVIAQLLQLQVCKGPISLRKIFLFTVSLPTHTLSTIHRPAVGRLASYTSNICRSQPLLIWVHLFDPASFPYGAPNPAFTAPQLVCHLHAGRIVGRNVMLNIGVLAHDLTKRRLVSRGAVSPV</sequence>
<evidence type="ECO:0000256" key="1">
    <source>
        <dbReference type="SAM" id="MobiDB-lite"/>
    </source>
</evidence>
<accession>A0AAI9UD12</accession>
<keyword evidence="3" id="KW-1185">Reference proteome</keyword>
<comment type="caution">
    <text evidence="2">The sequence shown here is derived from an EMBL/GenBank/DDBJ whole genome shotgun (WGS) entry which is preliminary data.</text>
</comment>
<reference evidence="2" key="1">
    <citation type="submission" date="2016-11" db="EMBL/GenBank/DDBJ databases">
        <title>The genome sequence of Colletotrichum cuscutae.</title>
        <authorList>
            <person name="Baroncelli R."/>
        </authorList>
    </citation>
    <scope>NUCLEOTIDE SEQUENCE</scope>
    <source>
        <strain evidence="2">IMI 304802</strain>
    </source>
</reference>
<evidence type="ECO:0000313" key="3">
    <source>
        <dbReference type="Proteomes" id="UP001239213"/>
    </source>
</evidence>
<protein>
    <submittedName>
        <fullName evidence="2">Uncharacterized protein</fullName>
    </submittedName>
</protein>
<gene>
    <name evidence="2" type="ORF">CCUS01_10255</name>
</gene>
<feature type="region of interest" description="Disordered" evidence="1">
    <location>
        <begin position="79"/>
        <end position="101"/>
    </location>
</feature>
<organism evidence="2 3">
    <name type="scientific">Colletotrichum cuscutae</name>
    <dbReference type="NCBI Taxonomy" id="1209917"/>
    <lineage>
        <taxon>Eukaryota</taxon>
        <taxon>Fungi</taxon>
        <taxon>Dikarya</taxon>
        <taxon>Ascomycota</taxon>
        <taxon>Pezizomycotina</taxon>
        <taxon>Sordariomycetes</taxon>
        <taxon>Hypocreomycetidae</taxon>
        <taxon>Glomerellales</taxon>
        <taxon>Glomerellaceae</taxon>
        <taxon>Colletotrichum</taxon>
        <taxon>Colletotrichum acutatum species complex</taxon>
    </lineage>
</organism>
<proteinExistence type="predicted"/>
<dbReference type="EMBL" id="MPDP01000288">
    <property type="protein sequence ID" value="KAK1456075.1"/>
    <property type="molecule type" value="Genomic_DNA"/>
</dbReference>